<dbReference type="GO" id="GO:0003700">
    <property type="term" value="F:DNA-binding transcription factor activity"/>
    <property type="evidence" value="ECO:0007669"/>
    <property type="project" value="InterPro"/>
</dbReference>
<accession>A0A8S5PWB8</accession>
<dbReference type="SUPFAM" id="SSF88659">
    <property type="entry name" value="Sigma3 and sigma4 domains of RNA polymerase sigma factors"/>
    <property type="match status" value="1"/>
</dbReference>
<evidence type="ECO:0000259" key="1">
    <source>
        <dbReference type="Pfam" id="PF13518"/>
    </source>
</evidence>
<sequence>MTIEEGNRMIEENFALLGACVKRLKQTKYRFVPIDDLWGVVDLAAVKAARAFDPAKGTFSTLLFRTAESEACRAFCAIPRLQKNAATVFSLEATCQISEDDPEREYKNVIADHSKNVEEEALTNICTERADKAAPQAAELVRLKAQGYTLREIGAACGISHERVRKLINKWRQEYKNNDLDQN</sequence>
<reference evidence="2" key="1">
    <citation type="journal article" date="2021" name="Proc. Natl. Acad. Sci. U.S.A.">
        <title>A Catalog of Tens of Thousands of Viruses from Human Metagenomes Reveals Hidden Associations with Chronic Diseases.</title>
        <authorList>
            <person name="Tisza M.J."/>
            <person name="Buck C.B."/>
        </authorList>
    </citation>
    <scope>NUCLEOTIDE SEQUENCE</scope>
    <source>
        <strain evidence="2">CtWiL39</strain>
    </source>
</reference>
<dbReference type="InterPro" id="IPR013325">
    <property type="entry name" value="RNA_pol_sigma_r2"/>
</dbReference>
<dbReference type="EMBL" id="BK015531">
    <property type="protein sequence ID" value="DAE11350.1"/>
    <property type="molecule type" value="Genomic_DNA"/>
</dbReference>
<dbReference type="SUPFAM" id="SSF88946">
    <property type="entry name" value="Sigma2 domain of RNA polymerase sigma factors"/>
    <property type="match status" value="1"/>
</dbReference>
<name>A0A8S5PWB8_9CAUD</name>
<proteinExistence type="predicted"/>
<evidence type="ECO:0000313" key="2">
    <source>
        <dbReference type="EMBL" id="DAE11350.1"/>
    </source>
</evidence>
<organism evidence="2">
    <name type="scientific">Myoviridae sp. ctWiL39</name>
    <dbReference type="NCBI Taxonomy" id="2825120"/>
    <lineage>
        <taxon>Viruses</taxon>
        <taxon>Duplodnaviria</taxon>
        <taxon>Heunggongvirae</taxon>
        <taxon>Uroviricota</taxon>
        <taxon>Caudoviricetes</taxon>
    </lineage>
</organism>
<dbReference type="Pfam" id="PF13518">
    <property type="entry name" value="HTH_28"/>
    <property type="match status" value="1"/>
</dbReference>
<feature type="domain" description="Insertion element IS150 protein InsJ-like helix-turn-helix" evidence="1">
    <location>
        <begin position="138"/>
        <end position="174"/>
    </location>
</feature>
<dbReference type="GO" id="GO:0006352">
    <property type="term" value="P:DNA-templated transcription initiation"/>
    <property type="evidence" value="ECO:0007669"/>
    <property type="project" value="InterPro"/>
</dbReference>
<dbReference type="InterPro" id="IPR013324">
    <property type="entry name" value="RNA_pol_sigma_r3/r4-like"/>
</dbReference>
<dbReference type="InterPro" id="IPR055247">
    <property type="entry name" value="InsJ-like_HTH"/>
</dbReference>
<protein>
    <submittedName>
        <fullName evidence="2">Helix-turn-helix domain protein</fullName>
    </submittedName>
</protein>